<keyword evidence="6" id="KW-1185">Reference proteome</keyword>
<evidence type="ECO:0000256" key="3">
    <source>
        <dbReference type="ARBA" id="ARBA00023163"/>
    </source>
</evidence>
<evidence type="ECO:0000313" key="6">
    <source>
        <dbReference type="Proteomes" id="UP000287447"/>
    </source>
</evidence>
<dbReference type="InterPro" id="IPR036388">
    <property type="entry name" value="WH-like_DNA-bd_sf"/>
</dbReference>
<organism evidence="5 6">
    <name type="scientific">Hwanghaeella grinnelliae</name>
    <dbReference type="NCBI Taxonomy" id="2500179"/>
    <lineage>
        <taxon>Bacteria</taxon>
        <taxon>Pseudomonadati</taxon>
        <taxon>Pseudomonadota</taxon>
        <taxon>Alphaproteobacteria</taxon>
        <taxon>Rhodospirillales</taxon>
        <taxon>Rhodospirillaceae</taxon>
        <taxon>Hwanghaeella</taxon>
    </lineage>
</organism>
<dbReference type="PROSITE" id="PS50949">
    <property type="entry name" value="HTH_GNTR"/>
    <property type="match status" value="1"/>
</dbReference>
<dbReference type="SUPFAM" id="SSF48008">
    <property type="entry name" value="GntR ligand-binding domain-like"/>
    <property type="match status" value="1"/>
</dbReference>
<keyword evidence="3" id="KW-0804">Transcription</keyword>
<dbReference type="CDD" id="cd07377">
    <property type="entry name" value="WHTH_GntR"/>
    <property type="match status" value="1"/>
</dbReference>
<evidence type="ECO:0000256" key="1">
    <source>
        <dbReference type="ARBA" id="ARBA00023015"/>
    </source>
</evidence>
<accession>A0A3S3UNV4</accession>
<dbReference type="EMBL" id="SADE01000002">
    <property type="protein sequence ID" value="RVU36388.1"/>
    <property type="molecule type" value="Genomic_DNA"/>
</dbReference>
<dbReference type="AlphaFoldDB" id="A0A3S3UNV4"/>
<protein>
    <submittedName>
        <fullName evidence="5">GntR family transcriptional regulator</fullName>
    </submittedName>
</protein>
<dbReference type="SUPFAM" id="SSF46785">
    <property type="entry name" value="Winged helix' DNA-binding domain"/>
    <property type="match status" value="1"/>
</dbReference>
<evidence type="ECO:0000256" key="2">
    <source>
        <dbReference type="ARBA" id="ARBA00023125"/>
    </source>
</evidence>
<proteinExistence type="predicted"/>
<dbReference type="GO" id="GO:0003700">
    <property type="term" value="F:DNA-binding transcription factor activity"/>
    <property type="evidence" value="ECO:0007669"/>
    <property type="project" value="InterPro"/>
</dbReference>
<dbReference type="SMART" id="SM00895">
    <property type="entry name" value="FCD"/>
    <property type="match status" value="1"/>
</dbReference>
<comment type="caution">
    <text evidence="5">The sequence shown here is derived from an EMBL/GenBank/DDBJ whole genome shotgun (WGS) entry which is preliminary data.</text>
</comment>
<keyword evidence="2" id="KW-0238">DNA-binding</keyword>
<sequence length="225" mass="24023">MEKVMKPIAFSPNLVDQVYDAVLDAICNGSLAPGEPVVQEQIAETLDVSRQPVVQALVLLKKQGFVEPAGRKGHRVAPLDAELARRVYSIRGALDRLAAREAAGNPAAASLLSAALEKGRALVASGSVADLIEADAAFHQTIYSLADNPLIAQTSDVHWRHIKRVMGAVLRDGAQRESVWSEHAKIAEAIAEGDAKRAGKLAEKHVTQAAEYLVAQLEQDLAISA</sequence>
<reference evidence="6" key="1">
    <citation type="submission" date="2019-01" db="EMBL/GenBank/DDBJ databases">
        <title>Gri0909 isolated from a small marine red alga.</title>
        <authorList>
            <person name="Kim J."/>
            <person name="Jeong S.E."/>
            <person name="Jeon C.O."/>
        </authorList>
    </citation>
    <scope>NUCLEOTIDE SEQUENCE [LARGE SCALE GENOMIC DNA]</scope>
    <source>
        <strain evidence="6">Gri0909</strain>
    </source>
</reference>
<gene>
    <name evidence="5" type="ORF">EOI86_14375</name>
</gene>
<dbReference type="Gene3D" id="1.10.10.10">
    <property type="entry name" value="Winged helix-like DNA-binding domain superfamily/Winged helix DNA-binding domain"/>
    <property type="match status" value="1"/>
</dbReference>
<dbReference type="Pfam" id="PF00392">
    <property type="entry name" value="GntR"/>
    <property type="match status" value="1"/>
</dbReference>
<name>A0A3S3UNV4_9PROT</name>
<feature type="domain" description="HTH gntR-type" evidence="4">
    <location>
        <begin position="12"/>
        <end position="79"/>
    </location>
</feature>
<dbReference type="InterPro" id="IPR008920">
    <property type="entry name" value="TF_FadR/GntR_C"/>
</dbReference>
<evidence type="ECO:0000313" key="5">
    <source>
        <dbReference type="EMBL" id="RVU36388.1"/>
    </source>
</evidence>
<dbReference type="InterPro" id="IPR036390">
    <property type="entry name" value="WH_DNA-bd_sf"/>
</dbReference>
<dbReference type="InterPro" id="IPR000524">
    <property type="entry name" value="Tscrpt_reg_HTH_GntR"/>
</dbReference>
<dbReference type="OrthoDB" id="8638122at2"/>
<dbReference type="SMART" id="SM00345">
    <property type="entry name" value="HTH_GNTR"/>
    <property type="match status" value="1"/>
</dbReference>
<dbReference type="Gene3D" id="1.20.120.530">
    <property type="entry name" value="GntR ligand-binding domain-like"/>
    <property type="match status" value="1"/>
</dbReference>
<dbReference type="Proteomes" id="UP000287447">
    <property type="component" value="Unassembled WGS sequence"/>
</dbReference>
<dbReference type="PANTHER" id="PTHR43537:SF45">
    <property type="entry name" value="GNTR FAMILY REGULATORY PROTEIN"/>
    <property type="match status" value="1"/>
</dbReference>
<keyword evidence="1" id="KW-0805">Transcription regulation</keyword>
<dbReference type="PANTHER" id="PTHR43537">
    <property type="entry name" value="TRANSCRIPTIONAL REGULATOR, GNTR FAMILY"/>
    <property type="match status" value="1"/>
</dbReference>
<dbReference type="GO" id="GO:0003677">
    <property type="term" value="F:DNA binding"/>
    <property type="evidence" value="ECO:0007669"/>
    <property type="project" value="UniProtKB-KW"/>
</dbReference>
<dbReference type="InterPro" id="IPR011711">
    <property type="entry name" value="GntR_C"/>
</dbReference>
<evidence type="ECO:0000259" key="4">
    <source>
        <dbReference type="PROSITE" id="PS50949"/>
    </source>
</evidence>
<dbReference type="Pfam" id="PF07729">
    <property type="entry name" value="FCD"/>
    <property type="match status" value="1"/>
</dbReference>